<dbReference type="KEGG" id="auh:AWM75_04825"/>
<keyword evidence="2" id="KW-0963">Cytoplasm</keyword>
<dbReference type="CDD" id="cd00293">
    <property type="entry name" value="USP-like"/>
    <property type="match status" value="1"/>
</dbReference>
<accession>A0A0X8FLD0</accession>
<dbReference type="GO" id="GO:0005737">
    <property type="term" value="C:cytoplasm"/>
    <property type="evidence" value="ECO:0007669"/>
    <property type="project" value="UniProtKB-SubCell"/>
</dbReference>
<name>A0A0X8FLD0_9LACT</name>
<dbReference type="STRING" id="128944.AWM75_04825"/>
<dbReference type="AlphaFoldDB" id="A0A0X8FLD0"/>
<dbReference type="PRINTS" id="PR01438">
    <property type="entry name" value="UNVRSLSTRESS"/>
</dbReference>
<protein>
    <recommendedName>
        <fullName evidence="2">Universal stress protein</fullName>
    </recommendedName>
</protein>
<evidence type="ECO:0000256" key="1">
    <source>
        <dbReference type="ARBA" id="ARBA00008791"/>
    </source>
</evidence>
<dbReference type="Gene3D" id="3.40.50.620">
    <property type="entry name" value="HUPs"/>
    <property type="match status" value="1"/>
</dbReference>
<dbReference type="SUPFAM" id="SSF52402">
    <property type="entry name" value="Adenine nucleotide alpha hydrolases-like"/>
    <property type="match status" value="1"/>
</dbReference>
<comment type="similarity">
    <text evidence="1 2">Belongs to the universal stress protein A family.</text>
</comment>
<keyword evidence="4" id="KW-1185">Reference proteome</keyword>
<dbReference type="PANTHER" id="PTHR46268:SF6">
    <property type="entry name" value="UNIVERSAL STRESS PROTEIN UP12"/>
    <property type="match status" value="1"/>
</dbReference>
<organism evidence="3 4">
    <name type="scientific">Aerococcus urinaehominis</name>
    <dbReference type="NCBI Taxonomy" id="128944"/>
    <lineage>
        <taxon>Bacteria</taxon>
        <taxon>Bacillati</taxon>
        <taxon>Bacillota</taxon>
        <taxon>Bacilli</taxon>
        <taxon>Lactobacillales</taxon>
        <taxon>Aerococcaceae</taxon>
        <taxon>Aerococcus</taxon>
    </lineage>
</organism>
<dbReference type="Pfam" id="PF00582">
    <property type="entry name" value="Usp"/>
    <property type="match status" value="1"/>
</dbReference>
<dbReference type="RefSeq" id="WP_067978919.1">
    <property type="nucleotide sequence ID" value="NZ_CP014163.1"/>
</dbReference>
<dbReference type="InterPro" id="IPR006015">
    <property type="entry name" value="Universal_stress_UspA"/>
</dbReference>
<dbReference type="InterPro" id="IPR006016">
    <property type="entry name" value="UspA"/>
</dbReference>
<dbReference type="PIRSF" id="PIRSF006276">
    <property type="entry name" value="UspA"/>
    <property type="match status" value="1"/>
</dbReference>
<reference evidence="3 4" key="1">
    <citation type="journal article" date="2016" name="Genome Announc.">
        <title>Complete Genome Sequences of Aerococcus christensenii CCUG 28831T, Aerococcus sanguinicola CCUG 43001T, Aerococcus urinae CCUG 36881T, Aerococcus urinaeequi CCUG 28094T, Aerococcus urinaehominis CCUG 42038 BT, and Aerococcus viridans CCUG 4311T.</title>
        <authorList>
            <person name="Carkaci D."/>
            <person name="Dargis R."/>
            <person name="Nielsen X.C."/>
            <person name="Skovgaard O."/>
            <person name="Fuursted K."/>
            <person name="Christensen J.J."/>
        </authorList>
    </citation>
    <scope>NUCLEOTIDE SEQUENCE [LARGE SCALE GENOMIC DNA]</scope>
    <source>
        <strain evidence="3 4">CCUG42038B</strain>
    </source>
</reference>
<dbReference type="Proteomes" id="UP000062260">
    <property type="component" value="Chromosome"/>
</dbReference>
<dbReference type="InterPro" id="IPR014729">
    <property type="entry name" value="Rossmann-like_a/b/a_fold"/>
</dbReference>
<gene>
    <name evidence="3" type="ORF">AWM75_04825</name>
</gene>
<sequence length="142" mass="16003">MVEKYRKILVPVDGSDQAHEALLQAVQIAERNQAELILFTAIDDLARYGNLDSPVRLYEQVEQDSKDMLKTYYDEVKDSQVKIEAVAMKGDPRYSVVDYANEANVDLIVMGSTGKGNIERLMMGSVSEYVVRHAHINVLIVK</sequence>
<evidence type="ECO:0000313" key="4">
    <source>
        <dbReference type="Proteomes" id="UP000062260"/>
    </source>
</evidence>
<comment type="subcellular location">
    <subcellularLocation>
        <location evidence="2">Cytoplasm</location>
    </subcellularLocation>
</comment>
<evidence type="ECO:0000256" key="2">
    <source>
        <dbReference type="PIRNR" id="PIRNR006276"/>
    </source>
</evidence>
<proteinExistence type="inferred from homology"/>
<evidence type="ECO:0000313" key="3">
    <source>
        <dbReference type="EMBL" id="AMB99357.1"/>
    </source>
</evidence>
<dbReference type="EMBL" id="CP014163">
    <property type="protein sequence ID" value="AMB99357.1"/>
    <property type="molecule type" value="Genomic_DNA"/>
</dbReference>
<reference evidence="4" key="2">
    <citation type="submission" date="2016-01" db="EMBL/GenBank/DDBJ databases">
        <title>Six Aerococcus type strain genome sequencing and assembly using PacBio and Illumina Hiseq.</title>
        <authorList>
            <person name="Carkaci D."/>
            <person name="Dargis R."/>
            <person name="Nielsen X.C."/>
            <person name="Skovgaard O."/>
            <person name="Fuursted K."/>
            <person name="Christensen J.J."/>
        </authorList>
    </citation>
    <scope>NUCLEOTIDE SEQUENCE [LARGE SCALE GENOMIC DNA]</scope>
    <source>
        <strain evidence="4">CCUG42038B</strain>
    </source>
</reference>
<dbReference type="OrthoDB" id="9777884at2"/>
<dbReference type="PANTHER" id="PTHR46268">
    <property type="entry name" value="STRESS RESPONSE PROTEIN NHAX"/>
    <property type="match status" value="1"/>
</dbReference>